<dbReference type="GeneID" id="8501346"/>
<name>A0A179V077_BLAGS</name>
<sequence>MATASILPAIAGLQRPPTIQDLELSRAVHNSLVHPEEQPNISDATLKALGELFVRNSVQDIFGVHLLHSHFIAPEGTVLLGIEAQLSERSSACWTKPVSVAELANKAVHGHVFRLQSDGMFVPYELHEGKVDAKAASTEPKFFQEFANFLHHNNLADLIALQLLDSSRNSTSMELLVGPQGTLMVDEKDLIGFDPPRITTGWSFKVGDDGVISCKGNDVYAAKKNTHGVFQDSKPLHTVEALMEALRGEGVIA</sequence>
<accession>A0A179V077</accession>
<protein>
    <submittedName>
        <fullName evidence="1">Uncharacterized protein</fullName>
    </submittedName>
</protein>
<proteinExistence type="predicted"/>
<dbReference type="KEGG" id="bgh:BDBG_08877"/>
<dbReference type="AlphaFoldDB" id="A0A179V077"/>
<dbReference type="RefSeq" id="XP_002620708.1">
    <property type="nucleotide sequence ID" value="XM_002620662.1"/>
</dbReference>
<dbReference type="VEuPathDB" id="FungiDB:BDBG_08877"/>
<reference evidence="2" key="1">
    <citation type="journal article" date="2015" name="PLoS Genet.">
        <title>The dynamic genome and transcriptome of the human fungal pathogen Blastomyces and close relative Emmonsia.</title>
        <authorList>
            <person name="Munoz J.F."/>
            <person name="Gauthier G.M."/>
            <person name="Desjardins C.A."/>
            <person name="Gallo J.E."/>
            <person name="Holder J."/>
            <person name="Sullivan T.D."/>
            <person name="Marty A.J."/>
            <person name="Carmen J.C."/>
            <person name="Chen Z."/>
            <person name="Ding L."/>
            <person name="Gujja S."/>
            <person name="Magrini V."/>
            <person name="Misas E."/>
            <person name="Mitreva M."/>
            <person name="Priest M."/>
            <person name="Saif S."/>
            <person name="Whiston E.A."/>
            <person name="Young S."/>
            <person name="Zeng Q."/>
            <person name="Goldman W.E."/>
            <person name="Mardis E.R."/>
            <person name="Taylor J.W."/>
            <person name="McEwen J.G."/>
            <person name="Clay O.K."/>
            <person name="Klein B.S."/>
            <person name="Cuomo C.A."/>
        </authorList>
    </citation>
    <scope>NUCLEOTIDE SEQUENCE [LARGE SCALE GENOMIC DNA]</scope>
    <source>
        <strain evidence="2">SLH14081</strain>
    </source>
</reference>
<keyword evidence="2" id="KW-1185">Reference proteome</keyword>
<gene>
    <name evidence="1" type="ORF">BDBG_08877</name>
</gene>
<dbReference type="Proteomes" id="UP000002038">
    <property type="component" value="Unassembled WGS sequence"/>
</dbReference>
<dbReference type="EMBL" id="GG657478">
    <property type="protein sequence ID" value="OAT13736.1"/>
    <property type="molecule type" value="Genomic_DNA"/>
</dbReference>
<organism evidence="1 2">
    <name type="scientific">Blastomyces gilchristii (strain SLH14081)</name>
    <name type="common">Blastomyces dermatitidis</name>
    <dbReference type="NCBI Taxonomy" id="559298"/>
    <lineage>
        <taxon>Eukaryota</taxon>
        <taxon>Fungi</taxon>
        <taxon>Dikarya</taxon>
        <taxon>Ascomycota</taxon>
        <taxon>Pezizomycotina</taxon>
        <taxon>Eurotiomycetes</taxon>
        <taxon>Eurotiomycetidae</taxon>
        <taxon>Onygenales</taxon>
        <taxon>Ajellomycetaceae</taxon>
        <taxon>Blastomyces</taxon>
    </lineage>
</organism>
<evidence type="ECO:0000313" key="1">
    <source>
        <dbReference type="EMBL" id="OAT13736.1"/>
    </source>
</evidence>
<dbReference type="OrthoDB" id="2322999at2759"/>
<evidence type="ECO:0000313" key="2">
    <source>
        <dbReference type="Proteomes" id="UP000002038"/>
    </source>
</evidence>